<dbReference type="Gene3D" id="1.20.1070.10">
    <property type="entry name" value="Rhodopsin 7-helix transmembrane proteins"/>
    <property type="match status" value="1"/>
</dbReference>
<dbReference type="PRINTS" id="PR01127">
    <property type="entry name" value="DIUHORMONER"/>
</dbReference>
<feature type="transmembrane region" description="Helical" evidence="12">
    <location>
        <begin position="213"/>
        <end position="240"/>
    </location>
</feature>
<dbReference type="InterPro" id="IPR017983">
    <property type="entry name" value="GPCR_2_secretin-like_CS"/>
</dbReference>
<evidence type="ECO:0000313" key="15">
    <source>
        <dbReference type="EnsemblMetazoa" id="AALFPA23_000301.P137"/>
    </source>
</evidence>
<evidence type="ECO:0000256" key="7">
    <source>
        <dbReference type="ARBA" id="ARBA00023136"/>
    </source>
</evidence>
<sequence>MNDSTSPSSMESLLALMGGDFPGFAAVAAGSGDGFPPQLVVNETLRDLCHQQNDTLFLELSCPPLFDTISCWPRTPPATTAVLPCFSEFKGVQYDATQNATRYCNIDGTWNSFANYDACKHLELPTSDETLESFIELPIVIYFVGYTISLLALFSAVTVLVYFKELRCLRNTIHVNLFVTYIMSSALWIIILSQQVFSGRNYLTAKQGVVDCIFLVTLFHYFSTTNFFWMLVEGLYLYMLVVQTFSGDYLRFWKYSIIGWGGPLIFVGAWAITKSFYPYDIMPEQPNKLEIECSWMRESHIDWIIQGPSCAVLVINLIFLLRIMWVLITKLRSANTVETRQYRKASKALLVLIPLLGITYLVVIYGPHEGVGSRIFAVTRAVLLSTQGLVVSLLYCFLNYEVRGTLRLHYYRWRDERNIRLGIISKHRRPTISGTESIRTLEYSVVIMKSLGPPTSRHHHHHHNHNHHNNLGSN</sequence>
<name>A0ABM1XJW0_AEDAL</name>
<evidence type="ECO:0000256" key="1">
    <source>
        <dbReference type="ARBA" id="ARBA00004651"/>
    </source>
</evidence>
<dbReference type="PRINTS" id="PR00249">
    <property type="entry name" value="GPCRSECRETIN"/>
</dbReference>
<organism evidence="15 16">
    <name type="scientific">Aedes albopictus</name>
    <name type="common">Asian tiger mosquito</name>
    <name type="synonym">Stegomyia albopicta</name>
    <dbReference type="NCBI Taxonomy" id="7160"/>
    <lineage>
        <taxon>Eukaryota</taxon>
        <taxon>Metazoa</taxon>
        <taxon>Ecdysozoa</taxon>
        <taxon>Arthropoda</taxon>
        <taxon>Hexapoda</taxon>
        <taxon>Insecta</taxon>
        <taxon>Pterygota</taxon>
        <taxon>Neoptera</taxon>
        <taxon>Endopterygota</taxon>
        <taxon>Diptera</taxon>
        <taxon>Nematocera</taxon>
        <taxon>Culicoidea</taxon>
        <taxon>Culicidae</taxon>
        <taxon>Culicinae</taxon>
        <taxon>Aedini</taxon>
        <taxon>Aedes</taxon>
        <taxon>Stegomyia</taxon>
    </lineage>
</organism>
<keyword evidence="4 12" id="KW-0812">Transmembrane</keyword>
<evidence type="ECO:0000256" key="6">
    <source>
        <dbReference type="ARBA" id="ARBA00023040"/>
    </source>
</evidence>
<dbReference type="InterPro" id="IPR000832">
    <property type="entry name" value="GPCR_2_secretin-like"/>
</dbReference>
<dbReference type="EnsemblMetazoa" id="AALFPA23_000301.R135">
    <property type="protein sequence ID" value="AALFPA23_000301.P135"/>
    <property type="gene ID" value="AALFPA23_000301"/>
</dbReference>
<evidence type="ECO:0000256" key="11">
    <source>
        <dbReference type="SAM" id="MobiDB-lite"/>
    </source>
</evidence>
<dbReference type="SUPFAM" id="SSF81321">
    <property type="entry name" value="Family A G protein-coupled receptor-like"/>
    <property type="match status" value="1"/>
</dbReference>
<dbReference type="Gene3D" id="4.10.1240.10">
    <property type="entry name" value="GPCR, family 2, extracellular hormone receptor domain"/>
    <property type="match status" value="1"/>
</dbReference>
<keyword evidence="3" id="KW-1003">Cell membrane</keyword>
<dbReference type="InterPro" id="IPR002001">
    <property type="entry name" value="GPCR_2_diuretic_rcpt"/>
</dbReference>
<keyword evidence="7 12" id="KW-0472">Membrane</keyword>
<accession>A0ABM1XJW0</accession>
<evidence type="ECO:0000256" key="4">
    <source>
        <dbReference type="ARBA" id="ARBA00022692"/>
    </source>
</evidence>
<dbReference type="Pfam" id="PF02793">
    <property type="entry name" value="HRM"/>
    <property type="match status" value="1"/>
</dbReference>
<keyword evidence="9" id="KW-0325">Glycoprotein</keyword>
<keyword evidence="5 12" id="KW-1133">Transmembrane helix</keyword>
<dbReference type="PROSITE" id="PS50227">
    <property type="entry name" value="G_PROTEIN_RECEP_F2_3"/>
    <property type="match status" value="1"/>
</dbReference>
<protein>
    <recommendedName>
        <fullName evidence="17">Adenylate cyclase-coupled calcitonin receptor</fullName>
    </recommendedName>
</protein>
<evidence type="ECO:0000256" key="9">
    <source>
        <dbReference type="ARBA" id="ARBA00023180"/>
    </source>
</evidence>
<evidence type="ECO:0000259" key="14">
    <source>
        <dbReference type="PROSITE" id="PS50261"/>
    </source>
</evidence>
<feature type="domain" description="G-protein coupled receptors family 2 profile 2" evidence="14">
    <location>
        <begin position="138"/>
        <end position="399"/>
    </location>
</feature>
<evidence type="ECO:0000313" key="16">
    <source>
        <dbReference type="Proteomes" id="UP000069940"/>
    </source>
</evidence>
<dbReference type="SUPFAM" id="SSF111418">
    <property type="entry name" value="Hormone receptor domain"/>
    <property type="match status" value="1"/>
</dbReference>
<feature type="transmembrane region" description="Helical" evidence="12">
    <location>
        <begin position="252"/>
        <end position="272"/>
    </location>
</feature>
<keyword evidence="16" id="KW-1185">Reference proteome</keyword>
<dbReference type="GeneID" id="109409995"/>
<evidence type="ECO:0000256" key="10">
    <source>
        <dbReference type="ARBA" id="ARBA00023224"/>
    </source>
</evidence>
<keyword evidence="8" id="KW-0675">Receptor</keyword>
<dbReference type="RefSeq" id="XP_062709818.1">
    <property type="nucleotide sequence ID" value="XM_062853834.1"/>
</dbReference>
<proteinExistence type="inferred from homology"/>
<feature type="transmembrane region" description="Helical" evidence="12">
    <location>
        <begin position="348"/>
        <end position="366"/>
    </location>
</feature>
<dbReference type="InterPro" id="IPR017981">
    <property type="entry name" value="GPCR_2-like_7TM"/>
</dbReference>
<dbReference type="InterPro" id="IPR036445">
    <property type="entry name" value="GPCR_2_extracell_dom_sf"/>
</dbReference>
<feature type="transmembrane region" description="Helical" evidence="12">
    <location>
        <begin position="303"/>
        <end position="328"/>
    </location>
</feature>
<evidence type="ECO:0000256" key="2">
    <source>
        <dbReference type="ARBA" id="ARBA00005314"/>
    </source>
</evidence>
<comment type="similarity">
    <text evidence="2">Belongs to the G-protein coupled receptor 2 family.</text>
</comment>
<evidence type="ECO:0000259" key="13">
    <source>
        <dbReference type="PROSITE" id="PS50227"/>
    </source>
</evidence>
<feature type="domain" description="G-protein coupled receptors family 2 profile 1" evidence="13">
    <location>
        <begin position="48"/>
        <end position="123"/>
    </location>
</feature>
<evidence type="ECO:0000256" key="8">
    <source>
        <dbReference type="ARBA" id="ARBA00023170"/>
    </source>
</evidence>
<feature type="transmembrane region" description="Helical" evidence="12">
    <location>
        <begin position="139"/>
        <end position="163"/>
    </location>
</feature>
<dbReference type="InterPro" id="IPR001879">
    <property type="entry name" value="GPCR_2_extracellular_dom"/>
</dbReference>
<reference evidence="16" key="1">
    <citation type="journal article" date="2015" name="Proc. Natl. Acad. Sci. U.S.A.">
        <title>Genome sequence of the Asian Tiger mosquito, Aedes albopictus, reveals insights into its biology, genetics, and evolution.</title>
        <authorList>
            <person name="Chen X.G."/>
            <person name="Jiang X."/>
            <person name="Gu J."/>
            <person name="Xu M."/>
            <person name="Wu Y."/>
            <person name="Deng Y."/>
            <person name="Zhang C."/>
            <person name="Bonizzoni M."/>
            <person name="Dermauw W."/>
            <person name="Vontas J."/>
            <person name="Armbruster P."/>
            <person name="Huang X."/>
            <person name="Yang Y."/>
            <person name="Zhang H."/>
            <person name="He W."/>
            <person name="Peng H."/>
            <person name="Liu Y."/>
            <person name="Wu K."/>
            <person name="Chen J."/>
            <person name="Lirakis M."/>
            <person name="Topalis P."/>
            <person name="Van Leeuwen T."/>
            <person name="Hall A.B."/>
            <person name="Jiang X."/>
            <person name="Thorpe C."/>
            <person name="Mueller R.L."/>
            <person name="Sun C."/>
            <person name="Waterhouse R.M."/>
            <person name="Yan G."/>
            <person name="Tu Z.J."/>
            <person name="Fang X."/>
            <person name="James A.A."/>
        </authorList>
    </citation>
    <scope>NUCLEOTIDE SEQUENCE [LARGE SCALE GENOMIC DNA]</scope>
    <source>
        <strain evidence="16">Foshan</strain>
    </source>
</reference>
<dbReference type="PANTHER" id="PTHR45620">
    <property type="entry name" value="PDF RECEPTOR-LIKE PROTEIN-RELATED"/>
    <property type="match status" value="1"/>
</dbReference>
<reference evidence="15" key="2">
    <citation type="submission" date="2025-05" db="UniProtKB">
        <authorList>
            <consortium name="EnsemblMetazoa"/>
        </authorList>
    </citation>
    <scope>IDENTIFICATION</scope>
    <source>
        <strain evidence="15">Foshan</strain>
    </source>
</reference>
<dbReference type="PROSITE" id="PS50261">
    <property type="entry name" value="G_PROTEIN_RECEP_F2_4"/>
    <property type="match status" value="1"/>
</dbReference>
<evidence type="ECO:0000256" key="3">
    <source>
        <dbReference type="ARBA" id="ARBA00022475"/>
    </source>
</evidence>
<dbReference type="EnsemblMetazoa" id="AALFPA23_000301.R137">
    <property type="protein sequence ID" value="AALFPA23_000301.P137"/>
    <property type="gene ID" value="AALFPA23_000301"/>
</dbReference>
<comment type="subcellular location">
    <subcellularLocation>
        <location evidence="1">Cell membrane</location>
        <topology evidence="1">Multi-pass membrane protein</topology>
    </subcellularLocation>
</comment>
<feature type="compositionally biased region" description="Basic residues" evidence="11">
    <location>
        <begin position="456"/>
        <end position="468"/>
    </location>
</feature>
<keyword evidence="10" id="KW-0807">Transducer</keyword>
<feature type="transmembrane region" description="Helical" evidence="12">
    <location>
        <begin position="378"/>
        <end position="398"/>
    </location>
</feature>
<dbReference type="PROSITE" id="PS00650">
    <property type="entry name" value="G_PROTEIN_RECEP_F2_2"/>
    <property type="match status" value="1"/>
</dbReference>
<feature type="region of interest" description="Disordered" evidence="11">
    <location>
        <begin position="454"/>
        <end position="474"/>
    </location>
</feature>
<feature type="transmembrane region" description="Helical" evidence="12">
    <location>
        <begin position="175"/>
        <end position="193"/>
    </location>
</feature>
<dbReference type="InterPro" id="IPR050332">
    <property type="entry name" value="GPCR_2"/>
</dbReference>
<dbReference type="Pfam" id="PF00002">
    <property type="entry name" value="7tm_2"/>
    <property type="match status" value="1"/>
</dbReference>
<dbReference type="RefSeq" id="XP_019539069.2">
    <property type="nucleotide sequence ID" value="XM_019683524.3"/>
</dbReference>
<dbReference type="PROSITE" id="PS00649">
    <property type="entry name" value="G_PROTEIN_RECEP_F2_1"/>
    <property type="match status" value="1"/>
</dbReference>
<dbReference type="Proteomes" id="UP000069940">
    <property type="component" value="Unassembled WGS sequence"/>
</dbReference>
<evidence type="ECO:0008006" key="17">
    <source>
        <dbReference type="Google" id="ProtNLM"/>
    </source>
</evidence>
<evidence type="ECO:0000256" key="5">
    <source>
        <dbReference type="ARBA" id="ARBA00022989"/>
    </source>
</evidence>
<dbReference type="PANTHER" id="PTHR45620:SF15">
    <property type="entry name" value="DIURETIC HORMONE 44 RECEPTOR 1-RELATED"/>
    <property type="match status" value="1"/>
</dbReference>
<keyword evidence="6" id="KW-0297">G-protein coupled receptor</keyword>
<evidence type="ECO:0000256" key="12">
    <source>
        <dbReference type="SAM" id="Phobius"/>
    </source>
</evidence>
<dbReference type="SMART" id="SM00008">
    <property type="entry name" value="HormR"/>
    <property type="match status" value="1"/>
</dbReference>